<feature type="region of interest" description="Disordered" evidence="1">
    <location>
        <begin position="35"/>
        <end position="81"/>
    </location>
</feature>
<evidence type="ECO:0000256" key="1">
    <source>
        <dbReference type="SAM" id="MobiDB-lite"/>
    </source>
</evidence>
<protein>
    <submittedName>
        <fullName evidence="2">Uncharacterized protein</fullName>
    </submittedName>
</protein>
<evidence type="ECO:0000313" key="3">
    <source>
        <dbReference type="Proteomes" id="UP000026961"/>
    </source>
</evidence>
<dbReference type="EnsemblPlants" id="OGLUM04G19080.1">
    <property type="protein sequence ID" value="OGLUM04G19080.1"/>
    <property type="gene ID" value="OGLUM04G19080"/>
</dbReference>
<dbReference type="Proteomes" id="UP000026961">
    <property type="component" value="Chromosome 4"/>
</dbReference>
<evidence type="ECO:0000313" key="2">
    <source>
        <dbReference type="EnsemblPlants" id="OGLUM04G19080.1"/>
    </source>
</evidence>
<organism evidence="2">
    <name type="scientific">Oryza glumipatula</name>
    <dbReference type="NCBI Taxonomy" id="40148"/>
    <lineage>
        <taxon>Eukaryota</taxon>
        <taxon>Viridiplantae</taxon>
        <taxon>Streptophyta</taxon>
        <taxon>Embryophyta</taxon>
        <taxon>Tracheophyta</taxon>
        <taxon>Spermatophyta</taxon>
        <taxon>Magnoliopsida</taxon>
        <taxon>Liliopsida</taxon>
        <taxon>Poales</taxon>
        <taxon>Poaceae</taxon>
        <taxon>BOP clade</taxon>
        <taxon>Oryzoideae</taxon>
        <taxon>Oryzeae</taxon>
        <taxon>Oryzinae</taxon>
        <taxon>Oryza</taxon>
    </lineage>
</organism>
<reference evidence="2" key="2">
    <citation type="submission" date="2018-05" db="EMBL/GenBank/DDBJ databases">
        <title>OgluRS3 (Oryza glumaepatula Reference Sequence Version 3).</title>
        <authorList>
            <person name="Zhang J."/>
            <person name="Kudrna D."/>
            <person name="Lee S."/>
            <person name="Talag J."/>
            <person name="Welchert J."/>
            <person name="Wing R.A."/>
        </authorList>
    </citation>
    <scope>NUCLEOTIDE SEQUENCE [LARGE SCALE GENOMIC DNA]</scope>
</reference>
<dbReference type="Gramene" id="OGLUM04G19080.1">
    <property type="protein sequence ID" value="OGLUM04G19080.1"/>
    <property type="gene ID" value="OGLUM04G19080"/>
</dbReference>
<feature type="compositionally biased region" description="Basic and acidic residues" evidence="1">
    <location>
        <begin position="62"/>
        <end position="71"/>
    </location>
</feature>
<accession>A0A0D9ZN97</accession>
<keyword evidence="3" id="KW-1185">Reference proteome</keyword>
<dbReference type="AlphaFoldDB" id="A0A0D9ZN97"/>
<sequence>MAIHLLLGDVTVRKASVVGSTPPRRSDISSRAVVAPDGGASAKNQRAAAGGGSGVSATIEATEAKGGRPDLRGGGGGDSEHGWRKLAENWRDWEELAERWDDGQEAAEKLAGRRRIRMGGVGWSADAGGGREGMLLTSCRVATGSTILSVGHNNLLAVIMHRLRSCACEEDE</sequence>
<name>A0A0D9ZN97_9ORYZ</name>
<dbReference type="HOGENOM" id="CLU_1557681_0_0_1"/>
<reference evidence="2" key="1">
    <citation type="submission" date="2015-04" db="UniProtKB">
        <authorList>
            <consortium name="EnsemblPlants"/>
        </authorList>
    </citation>
    <scope>IDENTIFICATION</scope>
</reference>
<proteinExistence type="predicted"/>